<feature type="compositionally biased region" description="Polar residues" evidence="1">
    <location>
        <begin position="472"/>
        <end position="492"/>
    </location>
</feature>
<protein>
    <submittedName>
        <fullName evidence="2">Uncharacterized protein</fullName>
    </submittedName>
</protein>
<feature type="compositionally biased region" description="Polar residues" evidence="1">
    <location>
        <begin position="443"/>
        <end position="453"/>
    </location>
</feature>
<comment type="caution">
    <text evidence="2">The sequence shown here is derived from an EMBL/GenBank/DDBJ whole genome shotgun (WGS) entry which is preliminary data.</text>
</comment>
<feature type="compositionally biased region" description="Basic and acidic residues" evidence="1">
    <location>
        <begin position="200"/>
        <end position="216"/>
    </location>
</feature>
<dbReference type="AlphaFoldDB" id="A0A507BCI9"/>
<dbReference type="InParanoid" id="A0A507BCI9"/>
<feature type="compositionally biased region" description="Low complexity" evidence="1">
    <location>
        <begin position="513"/>
        <end position="526"/>
    </location>
</feature>
<accession>A0A507BCI9</accession>
<reference evidence="2 3" key="1">
    <citation type="submission" date="2019-06" db="EMBL/GenBank/DDBJ databases">
        <title>Draft genome sequence of the filamentous fungus Phialemoniopsis curvata isolated from diesel fuel.</title>
        <authorList>
            <person name="Varaljay V.A."/>
            <person name="Lyon W.J."/>
            <person name="Crouch A.L."/>
            <person name="Drake C.E."/>
            <person name="Hollomon J.M."/>
            <person name="Nadeau L.J."/>
            <person name="Nunn H.S."/>
            <person name="Stevenson B.S."/>
            <person name="Bojanowski C.L."/>
            <person name="Crookes-Goodson W.J."/>
        </authorList>
    </citation>
    <scope>NUCLEOTIDE SEQUENCE [LARGE SCALE GENOMIC DNA]</scope>
    <source>
        <strain evidence="2 3">D216</strain>
    </source>
</reference>
<keyword evidence="3" id="KW-1185">Reference proteome</keyword>
<feature type="compositionally biased region" description="Polar residues" evidence="1">
    <location>
        <begin position="229"/>
        <end position="238"/>
    </location>
</feature>
<evidence type="ECO:0000313" key="2">
    <source>
        <dbReference type="EMBL" id="TPX14671.1"/>
    </source>
</evidence>
<dbReference type="Proteomes" id="UP000319257">
    <property type="component" value="Unassembled WGS sequence"/>
</dbReference>
<dbReference type="EMBL" id="SKBQ01000026">
    <property type="protein sequence ID" value="TPX14671.1"/>
    <property type="molecule type" value="Genomic_DNA"/>
</dbReference>
<dbReference type="GeneID" id="41972513"/>
<proteinExistence type="predicted"/>
<organism evidence="2 3">
    <name type="scientific">Thyridium curvatum</name>
    <dbReference type="NCBI Taxonomy" id="1093900"/>
    <lineage>
        <taxon>Eukaryota</taxon>
        <taxon>Fungi</taxon>
        <taxon>Dikarya</taxon>
        <taxon>Ascomycota</taxon>
        <taxon>Pezizomycotina</taxon>
        <taxon>Sordariomycetes</taxon>
        <taxon>Sordariomycetidae</taxon>
        <taxon>Thyridiales</taxon>
        <taxon>Thyridiaceae</taxon>
        <taxon>Thyridium</taxon>
    </lineage>
</organism>
<feature type="region of interest" description="Disordered" evidence="1">
    <location>
        <begin position="27"/>
        <end position="77"/>
    </location>
</feature>
<name>A0A507BCI9_9PEZI</name>
<feature type="compositionally biased region" description="Pro residues" evidence="1">
    <location>
        <begin position="397"/>
        <end position="413"/>
    </location>
</feature>
<feature type="region of interest" description="Disordered" evidence="1">
    <location>
        <begin position="395"/>
        <end position="543"/>
    </location>
</feature>
<evidence type="ECO:0000256" key="1">
    <source>
        <dbReference type="SAM" id="MobiDB-lite"/>
    </source>
</evidence>
<feature type="compositionally biased region" description="Polar residues" evidence="1">
    <location>
        <begin position="503"/>
        <end position="512"/>
    </location>
</feature>
<feature type="region of interest" description="Disordered" evidence="1">
    <location>
        <begin position="97"/>
        <end position="265"/>
    </location>
</feature>
<sequence length="543" mass="57710">MHCHHCCIPAPGETSDIHISKNPLASQLHEDPTLPVGFDGPRSSIGNAGQLEASASGTPIPLSDSVSRSRAGSPASLRRRIGKHHWFRHVRKHRTPRLLHVTETSDSHGSQEDDKESQDQAAEGSGEGYVPDMDLGDKSREDLQGATDDTDEASESASLTPVRAVTPETSSAPRVSRMRRAKLPSSEDSNATSHVPEMAPYKHPERLLREPDEPQKRLTRPVVPPNTPKTPSRMTGSSAAVPLGKTPDSPVRLAPAVPPNTPAGRDIVGTHAPLHRVEHHLDLRTAAMAEGLPNGPRPSTDSAGQIDHSDRAETNNNDGTPPQGRTAERPRQSTRNKTHRQVSFDEKQVTAAELNRLTRLVDKALQVVEGTDSPVSSAGSCKDFGFINPRELRCPLRSPPPPGGMASIFPPPTLGARPTVKSTSSSPLPQPVPDGKPPADATQDPSRSQSIAESRQPVLLDELTESPEAMSSGASSTTVDSRSCGEKSSTASGADDVGRRPGQRSSSGTIQVLESLAEASASDSDSFVTCRSNLSGEDKGGVK</sequence>
<gene>
    <name evidence="2" type="ORF">E0L32_005066</name>
</gene>
<feature type="compositionally biased region" description="Basic and acidic residues" evidence="1">
    <location>
        <begin position="103"/>
        <end position="112"/>
    </location>
</feature>
<dbReference type="RefSeq" id="XP_030996382.1">
    <property type="nucleotide sequence ID" value="XM_031139546.1"/>
</dbReference>
<feature type="region of interest" description="Disordered" evidence="1">
    <location>
        <begin position="289"/>
        <end position="347"/>
    </location>
</feature>
<evidence type="ECO:0000313" key="3">
    <source>
        <dbReference type="Proteomes" id="UP000319257"/>
    </source>
</evidence>